<gene>
    <name evidence="4" type="ORF">ENK44_10215</name>
</gene>
<dbReference type="InterPro" id="IPR011032">
    <property type="entry name" value="GroES-like_sf"/>
</dbReference>
<protein>
    <submittedName>
        <fullName evidence="4">Co-chaperone GroES</fullName>
    </submittedName>
</protein>
<name>A0A7V4U1T9_CALAY</name>
<dbReference type="InterPro" id="IPR020818">
    <property type="entry name" value="Chaperonin_GroES"/>
</dbReference>
<dbReference type="EMBL" id="DRQG01000095">
    <property type="protein sequence ID" value="HGY56068.1"/>
    <property type="molecule type" value="Genomic_DNA"/>
</dbReference>
<keyword evidence="2" id="KW-0143">Chaperone</keyword>
<sequence length="133" mass="15186">MLHNKKKIIIVGDRVLITPDESKERTPFGLYLPQGVESKEKVQGGYVVKVGPGYPLPNPSDMDDSPWEQHTNEPKYLPLQAEEGDYALFLRKAAIEIEWEDEKYLIVPQAAILMLIRDDILDAIDEDDTEDFD</sequence>
<proteinExistence type="inferred from homology"/>
<evidence type="ECO:0000256" key="1">
    <source>
        <dbReference type="ARBA" id="ARBA00006975"/>
    </source>
</evidence>
<accession>A0A7V4U1T9</accession>
<dbReference type="CDD" id="cd00320">
    <property type="entry name" value="cpn10"/>
    <property type="match status" value="1"/>
</dbReference>
<dbReference type="Pfam" id="PF00166">
    <property type="entry name" value="Cpn10"/>
    <property type="match status" value="1"/>
</dbReference>
<dbReference type="SMART" id="SM00883">
    <property type="entry name" value="Cpn10"/>
    <property type="match status" value="1"/>
</dbReference>
<dbReference type="GO" id="GO:0044183">
    <property type="term" value="F:protein folding chaperone"/>
    <property type="evidence" value="ECO:0007669"/>
    <property type="project" value="InterPro"/>
</dbReference>
<evidence type="ECO:0000313" key="4">
    <source>
        <dbReference type="EMBL" id="HGY56068.1"/>
    </source>
</evidence>
<dbReference type="AlphaFoldDB" id="A0A7V4U1T9"/>
<dbReference type="SUPFAM" id="SSF50129">
    <property type="entry name" value="GroES-like"/>
    <property type="match status" value="1"/>
</dbReference>
<dbReference type="Gene3D" id="2.30.33.40">
    <property type="entry name" value="GroES chaperonin"/>
    <property type="match status" value="1"/>
</dbReference>
<evidence type="ECO:0000256" key="2">
    <source>
        <dbReference type="ARBA" id="ARBA00023186"/>
    </source>
</evidence>
<dbReference type="GO" id="GO:0005524">
    <property type="term" value="F:ATP binding"/>
    <property type="evidence" value="ECO:0007669"/>
    <property type="project" value="InterPro"/>
</dbReference>
<organism evidence="4">
    <name type="scientific">Caldithrix abyssi</name>
    <dbReference type="NCBI Taxonomy" id="187145"/>
    <lineage>
        <taxon>Bacteria</taxon>
        <taxon>Pseudomonadati</taxon>
        <taxon>Calditrichota</taxon>
        <taxon>Calditrichia</taxon>
        <taxon>Calditrichales</taxon>
        <taxon>Calditrichaceae</taxon>
        <taxon>Caldithrix</taxon>
    </lineage>
</organism>
<dbReference type="InterPro" id="IPR037124">
    <property type="entry name" value="Chaperonin_GroES_sf"/>
</dbReference>
<reference evidence="4" key="1">
    <citation type="journal article" date="2020" name="mSystems">
        <title>Genome- and Community-Level Interaction Insights into Carbon Utilization and Element Cycling Functions of Hydrothermarchaeota in Hydrothermal Sediment.</title>
        <authorList>
            <person name="Zhou Z."/>
            <person name="Liu Y."/>
            <person name="Xu W."/>
            <person name="Pan J."/>
            <person name="Luo Z.H."/>
            <person name="Li M."/>
        </authorList>
    </citation>
    <scope>NUCLEOTIDE SEQUENCE [LARGE SCALE GENOMIC DNA]</scope>
    <source>
        <strain evidence="4">HyVt-577</strain>
    </source>
</reference>
<comment type="caution">
    <text evidence="4">The sequence shown here is derived from an EMBL/GenBank/DDBJ whole genome shotgun (WGS) entry which is preliminary data.</text>
</comment>
<comment type="similarity">
    <text evidence="1">Belongs to the GroES chaperonin family.</text>
</comment>
<evidence type="ECO:0000256" key="3">
    <source>
        <dbReference type="SAM" id="MobiDB-lite"/>
    </source>
</evidence>
<feature type="region of interest" description="Disordered" evidence="3">
    <location>
        <begin position="53"/>
        <end position="72"/>
    </location>
</feature>
<dbReference type="Proteomes" id="UP000885779">
    <property type="component" value="Unassembled WGS sequence"/>
</dbReference>